<keyword evidence="1" id="KW-0732">Signal</keyword>
<comment type="caution">
    <text evidence="2">The sequence shown here is derived from an EMBL/GenBank/DDBJ whole genome shotgun (WGS) entry which is preliminary data.</text>
</comment>
<reference evidence="2 3" key="1">
    <citation type="submission" date="2020-08" db="EMBL/GenBank/DDBJ databases">
        <title>Genomic Encyclopedia of Type Strains, Phase IV (KMG-IV): sequencing the most valuable type-strain genomes for metagenomic binning, comparative biology and taxonomic classification.</title>
        <authorList>
            <person name="Goeker M."/>
        </authorList>
    </citation>
    <scope>NUCLEOTIDE SEQUENCE [LARGE SCALE GENOMIC DNA]</scope>
    <source>
        <strain evidence="2 3">DSM 17976</strain>
    </source>
</reference>
<sequence length="237" mass="27466">MNYFKYYCFFFFCILTGQTFAQKGYVLGKVLDAATGQGVNLATITNLKNRDMTRTNKEGVFFLDASVGDSIEIASLTHERGAFRWNGNAEEIVFRLKKLDKAIELPEVRVASKREQQLEKEIKQVLAEPEAKKNLSFGEAVSMAQSPITLLYELFSKSAKEDRKVAMLMQEKRRRDLANYRFGMIAGQATDLSGENLERFRYFCDFSEEFLLLSTDYDLTYEVLQCWNVYKRIKKRH</sequence>
<gene>
    <name evidence="2" type="ORF">FHS57_003308</name>
</gene>
<evidence type="ECO:0008006" key="4">
    <source>
        <dbReference type="Google" id="ProtNLM"/>
    </source>
</evidence>
<dbReference type="EMBL" id="JACIBY010000006">
    <property type="protein sequence ID" value="MBB3839302.1"/>
    <property type="molecule type" value="Genomic_DNA"/>
</dbReference>
<dbReference type="RefSeq" id="WP_183975438.1">
    <property type="nucleotide sequence ID" value="NZ_JACIBY010000006.1"/>
</dbReference>
<name>A0A7W5ZL20_9BACT</name>
<feature type="chain" id="PRO_5031128148" description="Carboxypeptidase-like regulatory domain-containing protein" evidence="1">
    <location>
        <begin position="22"/>
        <end position="237"/>
    </location>
</feature>
<dbReference type="AlphaFoldDB" id="A0A7W5ZL20"/>
<evidence type="ECO:0000313" key="3">
    <source>
        <dbReference type="Proteomes" id="UP000541352"/>
    </source>
</evidence>
<evidence type="ECO:0000256" key="1">
    <source>
        <dbReference type="SAM" id="SignalP"/>
    </source>
</evidence>
<evidence type="ECO:0000313" key="2">
    <source>
        <dbReference type="EMBL" id="MBB3839302.1"/>
    </source>
</evidence>
<organism evidence="2 3">
    <name type="scientific">Runella defluvii</name>
    <dbReference type="NCBI Taxonomy" id="370973"/>
    <lineage>
        <taxon>Bacteria</taxon>
        <taxon>Pseudomonadati</taxon>
        <taxon>Bacteroidota</taxon>
        <taxon>Cytophagia</taxon>
        <taxon>Cytophagales</taxon>
        <taxon>Spirosomataceae</taxon>
        <taxon>Runella</taxon>
    </lineage>
</organism>
<proteinExistence type="predicted"/>
<keyword evidence="3" id="KW-1185">Reference proteome</keyword>
<protein>
    <recommendedName>
        <fullName evidence="4">Carboxypeptidase-like regulatory domain-containing protein</fullName>
    </recommendedName>
</protein>
<dbReference type="Proteomes" id="UP000541352">
    <property type="component" value="Unassembled WGS sequence"/>
</dbReference>
<feature type="signal peptide" evidence="1">
    <location>
        <begin position="1"/>
        <end position="21"/>
    </location>
</feature>
<accession>A0A7W5ZL20</accession>